<reference evidence="2 3" key="1">
    <citation type="journal article" date="2012" name="Int. J. Syst. Evol. Microbiol.">
        <title>Vibrio caribbeanicus sp. nov., isolated from the marine sponge Scleritoderma cyanea.</title>
        <authorList>
            <person name="Hoffmann M."/>
            <person name="Monday S.R."/>
            <person name="Allard M.W."/>
            <person name="Strain E.A."/>
            <person name="Whittaker P."/>
            <person name="Naum M."/>
            <person name="McCarthy P.J."/>
            <person name="Lopez J.V."/>
            <person name="Fischer M."/>
            <person name="Brown E.W."/>
        </authorList>
    </citation>
    <scope>NUCLEOTIDE SEQUENCE [LARGE SCALE GENOMIC DNA]</scope>
    <source>
        <strain evidence="2 3">LMG 20546</strain>
    </source>
</reference>
<accession>E8LYC7</accession>
<proteinExistence type="predicted"/>
<name>E8LYC7_9VIBR</name>
<dbReference type="AlphaFoldDB" id="E8LYC7"/>
<gene>
    <name evidence="2" type="ORF">VIBR0546_02740</name>
</gene>
<dbReference type="EMBL" id="AEVS01000090">
    <property type="protein sequence ID" value="EGA64215.1"/>
    <property type="molecule type" value="Genomic_DNA"/>
</dbReference>
<keyword evidence="3" id="KW-1185">Reference proteome</keyword>
<comment type="caution">
    <text evidence="2">The sequence shown here is derived from an EMBL/GenBank/DDBJ whole genome shotgun (WGS) entry which is preliminary data.</text>
</comment>
<organism evidence="2 3">
    <name type="scientific">Vibrio brasiliensis LMG 20546</name>
    <dbReference type="NCBI Taxonomy" id="945543"/>
    <lineage>
        <taxon>Bacteria</taxon>
        <taxon>Pseudomonadati</taxon>
        <taxon>Pseudomonadota</taxon>
        <taxon>Gammaproteobacteria</taxon>
        <taxon>Vibrionales</taxon>
        <taxon>Vibrionaceae</taxon>
        <taxon>Vibrio</taxon>
        <taxon>Vibrio oreintalis group</taxon>
    </lineage>
</organism>
<sequence>MSGIELSKIKSELERLDNQQLKNIRHEVDKLLNEKEKSGELLSEEEIEFIRGIYKK</sequence>
<evidence type="ECO:0000313" key="2">
    <source>
        <dbReference type="EMBL" id="EGA64215.1"/>
    </source>
</evidence>
<feature type="coiled-coil region" evidence="1">
    <location>
        <begin position="21"/>
        <end position="48"/>
    </location>
</feature>
<protein>
    <submittedName>
        <fullName evidence="2">Uncharacterized protein</fullName>
    </submittedName>
</protein>
<evidence type="ECO:0000256" key="1">
    <source>
        <dbReference type="SAM" id="Coils"/>
    </source>
</evidence>
<dbReference type="Proteomes" id="UP000004371">
    <property type="component" value="Unassembled WGS sequence"/>
</dbReference>
<evidence type="ECO:0000313" key="3">
    <source>
        <dbReference type="Proteomes" id="UP000004371"/>
    </source>
</evidence>
<keyword evidence="1" id="KW-0175">Coiled coil</keyword>